<keyword evidence="6" id="KW-0175">Coiled coil</keyword>
<evidence type="ECO:0000256" key="2">
    <source>
        <dbReference type="ARBA" id="ARBA00023128"/>
    </source>
</evidence>
<dbReference type="PANTHER" id="PTHR11362:SF82">
    <property type="entry name" value="PHOSPHATIDYLETHANOLAMINE-BINDING PROTEIN 4"/>
    <property type="match status" value="1"/>
</dbReference>
<comment type="similarity">
    <text evidence="4">Belongs to the phosphatidylethanolamine-binding protein family. Mitochondrion-specific ribosomal protein mL38 subfamily.</text>
</comment>
<dbReference type="InterPro" id="IPR036610">
    <property type="entry name" value="PEBP-like_sf"/>
</dbReference>
<evidence type="ECO:0000256" key="4">
    <source>
        <dbReference type="ARBA" id="ARBA00038016"/>
    </source>
</evidence>
<dbReference type="FunFam" id="3.90.280.10:FF:000004">
    <property type="entry name" value="Mitochondrial large ribosomal subunit YmL35"/>
    <property type="match status" value="1"/>
</dbReference>
<evidence type="ECO:0000256" key="5">
    <source>
        <dbReference type="ARBA" id="ARBA00039444"/>
    </source>
</evidence>
<dbReference type="InterPro" id="IPR008914">
    <property type="entry name" value="PEBP"/>
</dbReference>
<dbReference type="Gene3D" id="3.90.280.10">
    <property type="entry name" value="PEBP-like"/>
    <property type="match status" value="1"/>
</dbReference>
<dbReference type="Pfam" id="PF01161">
    <property type="entry name" value="PBP"/>
    <property type="match status" value="1"/>
</dbReference>
<gene>
    <name evidence="7" type="ORF">Cboi02_000362600</name>
</gene>
<comment type="caution">
    <text evidence="7">The sequence shown here is derived from an EMBL/GenBank/DDBJ whole genome shotgun (WGS) entry which is preliminary data.</text>
</comment>
<dbReference type="PANTHER" id="PTHR11362">
    <property type="entry name" value="PHOSPHATIDYLETHANOLAMINE-BINDING PROTEIN"/>
    <property type="match status" value="1"/>
</dbReference>
<evidence type="ECO:0000313" key="7">
    <source>
        <dbReference type="EMBL" id="GME72483.1"/>
    </source>
</evidence>
<dbReference type="Proteomes" id="UP001165120">
    <property type="component" value="Unassembled WGS sequence"/>
</dbReference>
<organism evidence="7 8">
    <name type="scientific">Candida boidinii</name>
    <name type="common">Yeast</name>
    <dbReference type="NCBI Taxonomy" id="5477"/>
    <lineage>
        <taxon>Eukaryota</taxon>
        <taxon>Fungi</taxon>
        <taxon>Dikarya</taxon>
        <taxon>Ascomycota</taxon>
        <taxon>Saccharomycotina</taxon>
        <taxon>Pichiomycetes</taxon>
        <taxon>Pichiales</taxon>
        <taxon>Pichiaceae</taxon>
        <taxon>Ogataea</taxon>
        <taxon>Ogataea/Candida clade</taxon>
    </lineage>
</organism>
<keyword evidence="8" id="KW-1185">Reference proteome</keyword>
<evidence type="ECO:0000256" key="3">
    <source>
        <dbReference type="ARBA" id="ARBA00037226"/>
    </source>
</evidence>
<name>A0A9W6WH62_CANBO</name>
<proteinExistence type="inferred from homology"/>
<keyword evidence="2" id="KW-0496">Mitochondrion</keyword>
<evidence type="ECO:0000313" key="8">
    <source>
        <dbReference type="Proteomes" id="UP001165120"/>
    </source>
</evidence>
<comment type="subcellular location">
    <subcellularLocation>
        <location evidence="1">Mitochondrion</location>
    </subcellularLocation>
</comment>
<accession>A0A9W6WH62</accession>
<evidence type="ECO:0000256" key="1">
    <source>
        <dbReference type="ARBA" id="ARBA00004173"/>
    </source>
</evidence>
<dbReference type="AlphaFoldDB" id="A0A9W6WH62"/>
<protein>
    <recommendedName>
        <fullName evidence="5">Large ribosomal subunit protein mL38</fullName>
    </recommendedName>
</protein>
<reference evidence="7" key="1">
    <citation type="submission" date="2023-04" db="EMBL/GenBank/DDBJ databases">
        <title>Candida boidinii NBRC 10035.</title>
        <authorList>
            <person name="Ichikawa N."/>
            <person name="Sato H."/>
            <person name="Tonouchi N."/>
        </authorList>
    </citation>
    <scope>NUCLEOTIDE SEQUENCE</scope>
    <source>
        <strain evidence="7">NBRC 10035</strain>
    </source>
</reference>
<dbReference type="SUPFAM" id="SSF49777">
    <property type="entry name" value="PEBP-like"/>
    <property type="match status" value="1"/>
</dbReference>
<comment type="function">
    <text evidence="3">Component of the mitochondrial ribosome (mitoribosome), a dedicated translation machinery responsible for the synthesis of mitochondrial genome-encoded proteins, including at least some of the essential transmembrane subunits of the mitochondrial respiratory chain. The mitoribosomes are attached to the mitochondrial inner membrane and translation products are cotranslationally integrated into the membrane.</text>
</comment>
<dbReference type="EMBL" id="BSXN01001290">
    <property type="protein sequence ID" value="GME72483.1"/>
    <property type="molecule type" value="Genomic_DNA"/>
</dbReference>
<evidence type="ECO:0000256" key="6">
    <source>
        <dbReference type="SAM" id="Coils"/>
    </source>
</evidence>
<dbReference type="InterPro" id="IPR035810">
    <property type="entry name" value="PEBP_euk"/>
</dbReference>
<sequence length="354" mass="40545">MASTGIWSNFAKRSQSLAIKNKLIKESVLSPSLPHGPASLKSKASKVKYVSPIGMDKIYPLAYEILQKNSENLYNEIESIDSAIQSSKNDSVKLQELKNKKNELLAAAEENNPEVVYNSLYATNSLDRSQPVYRKVLEDKWKSYSRMLTMQRIESLAIIPDTLPTLEPEVDVKLRFPHNNIETYVEPGTVLSSNVSSKPPALEIVEFKEVENELYTVLIVDPDTPHLAVDGYSTTLHWGLKDVPLSNLDYTIDAKKLMENPDSEFVEYLAPTPEKNTGKHRLAVWVFRQKDSQPLKEAPKNLRRDFFKIREFVEKNELQPIGAHVWRSTWDRNTEKVRELYGLPKGRIFTRERL</sequence>
<dbReference type="GO" id="GO:0005739">
    <property type="term" value="C:mitochondrion"/>
    <property type="evidence" value="ECO:0007669"/>
    <property type="project" value="UniProtKB-SubCell"/>
</dbReference>
<dbReference type="Gene3D" id="1.20.58.1180">
    <property type="match status" value="1"/>
</dbReference>
<feature type="coiled-coil region" evidence="6">
    <location>
        <begin position="63"/>
        <end position="111"/>
    </location>
</feature>
<dbReference type="CDD" id="cd00866">
    <property type="entry name" value="PEBP_euk"/>
    <property type="match status" value="1"/>
</dbReference>